<evidence type="ECO:0000256" key="1">
    <source>
        <dbReference type="ARBA" id="ARBA00002137"/>
    </source>
</evidence>
<sequence>MSKLNRRDFLKLSGCSLIGMTLGSVALRANAEVAKVDPTSPQASALKYVHDSAVEGQNCANCVYIQSAEGDWRPCALFPGKQVSANGWCSAWMKKA</sequence>
<gene>
    <name evidence="11" type="ORF">NLF92_05465</name>
</gene>
<name>A0AA41WXX1_9ALTE</name>
<dbReference type="InterPro" id="IPR000170">
    <property type="entry name" value="High_potential_FeS_prot"/>
</dbReference>
<keyword evidence="6" id="KW-0249">Electron transport</keyword>
<dbReference type="GO" id="GO:0019646">
    <property type="term" value="P:aerobic electron transport chain"/>
    <property type="evidence" value="ECO:0007669"/>
    <property type="project" value="InterPro"/>
</dbReference>
<dbReference type="InterPro" id="IPR006311">
    <property type="entry name" value="TAT_signal"/>
</dbReference>
<dbReference type="GO" id="GO:0051539">
    <property type="term" value="F:4 iron, 4 sulfur cluster binding"/>
    <property type="evidence" value="ECO:0007669"/>
    <property type="project" value="UniProtKB-KW"/>
</dbReference>
<comment type="caution">
    <text evidence="11">The sequence shown here is derived from an EMBL/GenBank/DDBJ whole genome shotgun (WGS) entry which is preliminary data.</text>
</comment>
<accession>A0AA41WXX1</accession>
<dbReference type="Pfam" id="PF01355">
    <property type="entry name" value="HIPIP"/>
    <property type="match status" value="1"/>
</dbReference>
<evidence type="ECO:0000256" key="2">
    <source>
        <dbReference type="ARBA" id="ARBA00022448"/>
    </source>
</evidence>
<evidence type="ECO:0000256" key="5">
    <source>
        <dbReference type="ARBA" id="ARBA00022729"/>
    </source>
</evidence>
<dbReference type="Proteomes" id="UP001165413">
    <property type="component" value="Unassembled WGS sequence"/>
</dbReference>
<dbReference type="SUPFAM" id="SSF57652">
    <property type="entry name" value="HIPIP (high potential iron protein)"/>
    <property type="match status" value="1"/>
</dbReference>
<keyword evidence="8" id="KW-0411">Iron-sulfur</keyword>
<proteinExistence type="predicted"/>
<evidence type="ECO:0000256" key="7">
    <source>
        <dbReference type="ARBA" id="ARBA00023004"/>
    </source>
</evidence>
<dbReference type="EMBL" id="JANATA010000007">
    <property type="protein sequence ID" value="MCP3428390.1"/>
    <property type="molecule type" value="Genomic_DNA"/>
</dbReference>
<reference evidence="11" key="1">
    <citation type="submission" date="2022-07" db="EMBL/GenBank/DDBJ databases">
        <title>Characterization of the Novel Bacterium Alteromonas immobilis LMIT006 and Alteromonas gregis LMIT007.</title>
        <authorList>
            <person name="Lin X."/>
        </authorList>
    </citation>
    <scope>NUCLEOTIDE SEQUENCE</scope>
    <source>
        <strain evidence="11">LMIT007</strain>
    </source>
</reference>
<feature type="domain" description="High potential iron-sulfur proteins family profile" evidence="10">
    <location>
        <begin position="30"/>
        <end position="96"/>
    </location>
</feature>
<dbReference type="PROSITE" id="PS51373">
    <property type="entry name" value="HIPIP"/>
    <property type="match status" value="1"/>
</dbReference>
<comment type="function">
    <text evidence="1">Specific class of high-redox-potential 4Fe-4S ferredoxins. Functions in anaerobic electron transport in most purple and in some other photosynthetic bacteria and in at least one genus (Paracoccus) of halophilic, denitrifying bacteria.</text>
</comment>
<keyword evidence="2" id="KW-0813">Transport</keyword>
<evidence type="ECO:0000259" key="10">
    <source>
        <dbReference type="PROSITE" id="PS51373"/>
    </source>
</evidence>
<keyword evidence="12" id="KW-1185">Reference proteome</keyword>
<dbReference type="GO" id="GO:0009055">
    <property type="term" value="F:electron transfer activity"/>
    <property type="evidence" value="ECO:0007669"/>
    <property type="project" value="InterPro"/>
</dbReference>
<keyword evidence="5 9" id="KW-0732">Signal</keyword>
<dbReference type="InterPro" id="IPR019546">
    <property type="entry name" value="TAT_signal_bac_arc"/>
</dbReference>
<keyword evidence="7" id="KW-0408">Iron</keyword>
<evidence type="ECO:0000256" key="8">
    <source>
        <dbReference type="ARBA" id="ARBA00023014"/>
    </source>
</evidence>
<protein>
    <submittedName>
        <fullName evidence="11">High-potential iron-sulfur protein</fullName>
    </submittedName>
</protein>
<evidence type="ECO:0000313" key="11">
    <source>
        <dbReference type="EMBL" id="MCP3428390.1"/>
    </source>
</evidence>
<keyword evidence="3" id="KW-0004">4Fe-4S</keyword>
<evidence type="ECO:0000256" key="4">
    <source>
        <dbReference type="ARBA" id="ARBA00022723"/>
    </source>
</evidence>
<keyword evidence="4" id="KW-0479">Metal-binding</keyword>
<dbReference type="AlphaFoldDB" id="A0AA41WXX1"/>
<dbReference type="NCBIfam" id="TIGR01409">
    <property type="entry name" value="TAT_signal_seq"/>
    <property type="match status" value="1"/>
</dbReference>
<dbReference type="Gene3D" id="4.10.490.10">
    <property type="entry name" value="High potential iron-sulphur protein"/>
    <property type="match status" value="1"/>
</dbReference>
<feature type="signal peptide" evidence="9">
    <location>
        <begin position="1"/>
        <end position="31"/>
    </location>
</feature>
<evidence type="ECO:0000256" key="3">
    <source>
        <dbReference type="ARBA" id="ARBA00022485"/>
    </source>
</evidence>
<evidence type="ECO:0000256" key="6">
    <source>
        <dbReference type="ARBA" id="ARBA00022982"/>
    </source>
</evidence>
<feature type="chain" id="PRO_5041305794" evidence="9">
    <location>
        <begin position="32"/>
        <end position="96"/>
    </location>
</feature>
<dbReference type="GO" id="GO:0046872">
    <property type="term" value="F:metal ion binding"/>
    <property type="evidence" value="ECO:0007669"/>
    <property type="project" value="UniProtKB-KW"/>
</dbReference>
<evidence type="ECO:0000256" key="9">
    <source>
        <dbReference type="SAM" id="SignalP"/>
    </source>
</evidence>
<evidence type="ECO:0000313" key="12">
    <source>
        <dbReference type="Proteomes" id="UP001165413"/>
    </source>
</evidence>
<dbReference type="PROSITE" id="PS51318">
    <property type="entry name" value="TAT"/>
    <property type="match status" value="1"/>
</dbReference>
<dbReference type="InterPro" id="IPR036369">
    <property type="entry name" value="HIPIP_sf"/>
</dbReference>
<dbReference type="RefSeq" id="WP_254099639.1">
    <property type="nucleotide sequence ID" value="NZ_JANATA010000007.1"/>
</dbReference>
<organism evidence="11 12">
    <name type="scientific">Opacimonas viscosa</name>
    <dbReference type="NCBI Taxonomy" id="2961944"/>
    <lineage>
        <taxon>Bacteria</taxon>
        <taxon>Pseudomonadati</taxon>
        <taxon>Pseudomonadota</taxon>
        <taxon>Gammaproteobacteria</taxon>
        <taxon>Alteromonadales</taxon>
        <taxon>Alteromonadaceae</taxon>
        <taxon>Opacimonas</taxon>
    </lineage>
</organism>